<protein>
    <recommendedName>
        <fullName evidence="9">Holliday junction branch migration complex subunit RuvB</fullName>
        <ecNumber evidence="9">3.6.4.-</ecNumber>
    </recommendedName>
</protein>
<feature type="binding site" evidence="9">
    <location>
        <position position="61"/>
    </location>
    <ligand>
        <name>ATP</name>
        <dbReference type="ChEBI" id="CHEBI:30616"/>
    </ligand>
</feature>
<keyword evidence="5 9" id="KW-0067">ATP-binding</keyword>
<feature type="binding site" evidence="9">
    <location>
        <position position="178"/>
    </location>
    <ligand>
        <name>ATP</name>
        <dbReference type="ChEBI" id="CHEBI:30616"/>
    </ligand>
</feature>
<comment type="function">
    <text evidence="9">The RuvA-RuvB-RuvC complex processes Holliday junction (HJ) DNA during genetic recombination and DNA repair, while the RuvA-RuvB complex plays an important role in the rescue of blocked DNA replication forks via replication fork reversal (RFR). RuvA specifically binds to HJ cruciform DNA, conferring on it an open structure. The RuvB hexamer acts as an ATP-dependent pump, pulling dsDNA into and through the RuvAB complex. RuvB forms 2 homohexamers on either side of HJ DNA bound by 1 or 2 RuvA tetramers; 4 subunits per hexamer contact DNA at a time. Coordinated motions by a converter formed by DNA-disengaged RuvB subunits stimulates ATP hydrolysis and nucleotide exchange. Immobilization of the converter enables RuvB to convert the ATP-contained energy into a lever motion, pulling 2 nucleotides of DNA out of the RuvA tetramer per ATP hydrolyzed, thus driving DNA branch migration. The RuvB motors rotate together with the DNA substrate, which together with the progressing nucleotide cycle form the mechanistic basis for DNA recombination by continuous HJ branch migration. Branch migration allows RuvC to scan DNA until it finds its consensus sequence, where it cleaves and resolves cruciform DNA.</text>
</comment>
<dbReference type="InterPro" id="IPR008823">
    <property type="entry name" value="RuvB_wg_C"/>
</dbReference>
<dbReference type="GO" id="GO:0006281">
    <property type="term" value="P:DNA repair"/>
    <property type="evidence" value="ECO:0007669"/>
    <property type="project" value="UniProtKB-UniRule"/>
</dbReference>
<dbReference type="Gene3D" id="1.10.10.10">
    <property type="entry name" value="Winged helix-like DNA-binding domain superfamily/Winged helix DNA-binding domain"/>
    <property type="match status" value="1"/>
</dbReference>
<evidence type="ECO:0000256" key="1">
    <source>
        <dbReference type="ARBA" id="ARBA00022490"/>
    </source>
</evidence>
<dbReference type="eggNOG" id="COG2255">
    <property type="taxonomic scope" value="Bacteria"/>
</dbReference>
<dbReference type="PANTHER" id="PTHR42848:SF1">
    <property type="entry name" value="HOLLIDAY JUNCTION BRANCH MIGRATION COMPLEX SUBUNIT RUVB"/>
    <property type="match status" value="1"/>
</dbReference>
<dbReference type="Pfam" id="PF05496">
    <property type="entry name" value="RuvB_N"/>
    <property type="match status" value="1"/>
</dbReference>
<feature type="binding site" evidence="9">
    <location>
        <position position="63"/>
    </location>
    <ligand>
        <name>ATP</name>
        <dbReference type="ChEBI" id="CHEBI:30616"/>
    </ligand>
</feature>
<evidence type="ECO:0000256" key="6">
    <source>
        <dbReference type="ARBA" id="ARBA00023125"/>
    </source>
</evidence>
<dbReference type="Proteomes" id="UP000015347">
    <property type="component" value="Unassembled WGS sequence"/>
</dbReference>
<comment type="caution">
    <text evidence="9">Lacks conserved residue(s) required for the propagation of feature annotation.</text>
</comment>
<name>S9QQ52_9RHOB</name>
<evidence type="ECO:0000256" key="2">
    <source>
        <dbReference type="ARBA" id="ARBA00022741"/>
    </source>
</evidence>
<evidence type="ECO:0000313" key="11">
    <source>
        <dbReference type="EMBL" id="EPX83531.1"/>
    </source>
</evidence>
<feature type="binding site" evidence="9">
    <location>
        <position position="62"/>
    </location>
    <ligand>
        <name>Mg(2+)</name>
        <dbReference type="ChEBI" id="CHEBI:18420"/>
    </ligand>
</feature>
<evidence type="ECO:0000256" key="5">
    <source>
        <dbReference type="ARBA" id="ARBA00022840"/>
    </source>
</evidence>
<dbReference type="InterPro" id="IPR003593">
    <property type="entry name" value="AAA+_ATPase"/>
</dbReference>
<keyword evidence="1 9" id="KW-0963">Cytoplasm</keyword>
<gene>
    <name evidence="9" type="primary">ruvB</name>
    <name evidence="11" type="ORF">Salmuc_02139</name>
</gene>
<dbReference type="NCBIfam" id="NF000868">
    <property type="entry name" value="PRK00080.1"/>
    <property type="match status" value="1"/>
</dbReference>
<evidence type="ECO:0000256" key="7">
    <source>
        <dbReference type="ARBA" id="ARBA00023172"/>
    </source>
</evidence>
<organism evidence="11 12">
    <name type="scientific">Salipiger mucosus DSM 16094</name>
    <dbReference type="NCBI Taxonomy" id="1123237"/>
    <lineage>
        <taxon>Bacteria</taxon>
        <taxon>Pseudomonadati</taxon>
        <taxon>Pseudomonadota</taxon>
        <taxon>Alphaproteobacteria</taxon>
        <taxon>Rhodobacterales</taxon>
        <taxon>Roseobacteraceae</taxon>
        <taxon>Salipiger</taxon>
    </lineage>
</organism>
<dbReference type="InterPro" id="IPR041445">
    <property type="entry name" value="AAA_lid_4"/>
</dbReference>
<feature type="domain" description="AAA+ ATPase" evidence="10">
    <location>
        <begin position="47"/>
        <end position="181"/>
    </location>
</feature>
<feature type="region of interest" description="Head domain (RuvB-H)" evidence="9">
    <location>
        <begin position="251"/>
        <end position="318"/>
    </location>
</feature>
<dbReference type="CDD" id="cd00009">
    <property type="entry name" value="AAA"/>
    <property type="match status" value="1"/>
</dbReference>
<keyword evidence="2 9" id="KW-0547">Nucleotide-binding</keyword>
<keyword evidence="6 9" id="KW-0238">DNA-binding</keyword>
<feature type="binding site" evidence="9">
    <location>
        <position position="311"/>
    </location>
    <ligand>
        <name>DNA</name>
        <dbReference type="ChEBI" id="CHEBI:16991"/>
    </ligand>
</feature>
<comment type="caution">
    <text evidence="11">The sequence shown here is derived from an EMBL/GenBank/DDBJ whole genome shotgun (WGS) entry which is preliminary data.</text>
</comment>
<dbReference type="Pfam" id="PF17864">
    <property type="entry name" value="AAA_lid_4"/>
    <property type="match status" value="1"/>
</dbReference>
<dbReference type="GO" id="GO:0048476">
    <property type="term" value="C:Holliday junction resolvase complex"/>
    <property type="evidence" value="ECO:0007669"/>
    <property type="project" value="UniProtKB-UniRule"/>
</dbReference>
<sequence>MNDIVRDHSAAAGNDLRPTGLTDFTGQSDALENLSVYVRSARRRGDPLDHVLFHGPPGLGKTTLSQIIANEMGTGFKSVSAPAIKKPGEIATLLVALERGDVLFVDEIHRLPLFVEEVLYSAMEDSKITILVGEGYQQPEPIEVPIQPFTLVGATTRKGSLSQPLLDRFGIPVRLEYYDDEALTEILKNAARKMGEFPGDEECREIARRSRGTPRIAIRILKRLRDFREDAGVEYDMDFVIACLDRLGIGPDGLDEHDTRYLDALRDMFGGGPVGIETMSIALSESRDTLETSIEPFLIRNGLIAKTNRGRVLVDAQE</sequence>
<keyword evidence="4 9" id="KW-0378">Hydrolase</keyword>
<evidence type="ECO:0000256" key="3">
    <source>
        <dbReference type="ARBA" id="ARBA00022763"/>
    </source>
</evidence>
<comment type="catalytic activity">
    <reaction evidence="9">
        <text>ATP + H2O = ADP + phosphate + H(+)</text>
        <dbReference type="Rhea" id="RHEA:13065"/>
        <dbReference type="ChEBI" id="CHEBI:15377"/>
        <dbReference type="ChEBI" id="CHEBI:15378"/>
        <dbReference type="ChEBI" id="CHEBI:30616"/>
        <dbReference type="ChEBI" id="CHEBI:43474"/>
        <dbReference type="ChEBI" id="CHEBI:456216"/>
    </reaction>
</comment>
<dbReference type="GO" id="GO:0000400">
    <property type="term" value="F:four-way junction DNA binding"/>
    <property type="evidence" value="ECO:0007669"/>
    <property type="project" value="UniProtKB-UniRule"/>
</dbReference>
<comment type="subunit">
    <text evidence="9">Homohexamer. Forms an RuvA(8)-RuvB(12)-Holliday junction (HJ) complex. HJ DNA is sandwiched between 2 RuvA tetramers; dsDNA enters through RuvA and exits via RuvB. An RuvB hexamer assembles on each DNA strand where it exits the tetramer. Each RuvB hexamer is contacted by two RuvA subunits (via domain III) on 2 adjacent RuvB subunits; this complex drives branch migration. In the full resolvosome a probable DNA-RuvA(4)-RuvB(12)-RuvC(2) complex forms which resolves the HJ.</text>
</comment>
<comment type="subcellular location">
    <subcellularLocation>
        <location evidence="9">Cytoplasm</location>
    </subcellularLocation>
</comment>
<feature type="binding site" evidence="9">
    <location>
        <position position="287"/>
    </location>
    <ligand>
        <name>DNA</name>
        <dbReference type="ChEBI" id="CHEBI:16991"/>
    </ligand>
</feature>
<dbReference type="NCBIfam" id="TIGR00635">
    <property type="entry name" value="ruvB"/>
    <property type="match status" value="1"/>
</dbReference>
<feature type="binding site" evidence="9">
    <location>
        <position position="58"/>
    </location>
    <ligand>
        <name>ATP</name>
        <dbReference type="ChEBI" id="CHEBI:30616"/>
    </ligand>
</feature>
<dbReference type="GO" id="GO:0016887">
    <property type="term" value="F:ATP hydrolysis activity"/>
    <property type="evidence" value="ECO:0007669"/>
    <property type="project" value="RHEA"/>
</dbReference>
<evidence type="ECO:0000259" key="10">
    <source>
        <dbReference type="SMART" id="SM00382"/>
    </source>
</evidence>
<dbReference type="HAMAP" id="MF_00016">
    <property type="entry name" value="DNA_HJ_migration_RuvB"/>
    <property type="match status" value="1"/>
</dbReference>
<dbReference type="HOGENOM" id="CLU_055599_1_0_5"/>
<evidence type="ECO:0000256" key="8">
    <source>
        <dbReference type="ARBA" id="ARBA00023204"/>
    </source>
</evidence>
<comment type="domain">
    <text evidence="9">Has 3 domains, the large (RuvB-L) and small ATPase (RuvB-S) domains and the C-terminal head (RuvB-H) domain. The head domain binds DNA, while the ATPase domains jointly bind ATP, ADP or are empty depending on the state of the subunit in the translocation cycle. During a single DNA translocation step the structure of each domain remains the same, but their relative positions change.</text>
</comment>
<keyword evidence="7 9" id="KW-0233">DNA recombination</keyword>
<dbReference type="RefSeq" id="WP_020038394.1">
    <property type="nucleotide sequence ID" value="NZ_KE557274.1"/>
</dbReference>
<dbReference type="PANTHER" id="PTHR42848">
    <property type="match status" value="1"/>
</dbReference>
<dbReference type="InterPro" id="IPR027417">
    <property type="entry name" value="P-loop_NTPase"/>
</dbReference>
<dbReference type="InterPro" id="IPR004605">
    <property type="entry name" value="DNA_helicase_Holl-junc_RuvB"/>
</dbReference>
<evidence type="ECO:0000256" key="4">
    <source>
        <dbReference type="ARBA" id="ARBA00022801"/>
    </source>
</evidence>
<dbReference type="Pfam" id="PF05491">
    <property type="entry name" value="WHD_RuvB"/>
    <property type="match status" value="1"/>
</dbReference>
<dbReference type="STRING" id="1123237.Salmuc_02139"/>
<dbReference type="SUPFAM" id="SSF52540">
    <property type="entry name" value="P-loop containing nucleoside triphosphate hydrolases"/>
    <property type="match status" value="1"/>
</dbReference>
<dbReference type="SUPFAM" id="SSF46785">
    <property type="entry name" value="Winged helix' DNA-binding domain"/>
    <property type="match status" value="1"/>
</dbReference>
<evidence type="ECO:0000256" key="9">
    <source>
        <dbReference type="HAMAP-Rule" id="MF_00016"/>
    </source>
</evidence>
<dbReference type="Gene3D" id="3.40.50.300">
    <property type="entry name" value="P-loop containing nucleotide triphosphate hydrolases"/>
    <property type="match status" value="1"/>
</dbReference>
<dbReference type="InterPro" id="IPR036388">
    <property type="entry name" value="WH-like_DNA-bd_sf"/>
</dbReference>
<feature type="binding site" evidence="9">
    <location>
        <position position="168"/>
    </location>
    <ligand>
        <name>ATP</name>
        <dbReference type="ChEBI" id="CHEBI:30616"/>
    </ligand>
</feature>
<reference evidence="12" key="1">
    <citation type="journal article" date="2014" name="Stand. Genomic Sci.">
        <title>Genome sequence of the exopolysaccharide-producing Salipiger mucosus type strain (DSM 16094(T)), a moderately halophilic member of the Roseobacter clade.</title>
        <authorList>
            <person name="Riedel T."/>
            <person name="Spring S."/>
            <person name="Fiebig A."/>
            <person name="Petersen J."/>
            <person name="Kyrpides N.C."/>
            <person name="Goker M."/>
            <person name="Klenk H.P."/>
        </authorList>
    </citation>
    <scope>NUCLEOTIDE SEQUENCE [LARGE SCALE GENOMIC DNA]</scope>
    <source>
        <strain evidence="12">DSM 16094</strain>
    </source>
</reference>
<dbReference type="OrthoDB" id="9804478at2"/>
<dbReference type="InterPro" id="IPR008824">
    <property type="entry name" value="RuvB-like_N"/>
</dbReference>
<dbReference type="SMART" id="SM00382">
    <property type="entry name" value="AAA"/>
    <property type="match status" value="1"/>
</dbReference>
<feature type="binding site" evidence="9">
    <location>
        <position position="306"/>
    </location>
    <ligand>
        <name>DNA</name>
        <dbReference type="ChEBI" id="CHEBI:16991"/>
    </ligand>
</feature>
<dbReference type="EC" id="3.6.4.-" evidence="9"/>
<keyword evidence="3 9" id="KW-0227">DNA damage</keyword>
<dbReference type="InterPro" id="IPR036390">
    <property type="entry name" value="WH_DNA-bd_sf"/>
</dbReference>
<dbReference type="EMBL" id="APVH01000015">
    <property type="protein sequence ID" value="EPX83531.1"/>
    <property type="molecule type" value="Genomic_DNA"/>
</dbReference>
<feature type="binding site" evidence="9">
    <location>
        <position position="16"/>
    </location>
    <ligand>
        <name>ATP</name>
        <dbReference type="ChEBI" id="CHEBI:30616"/>
    </ligand>
</feature>
<proteinExistence type="inferred from homology"/>
<dbReference type="GO" id="GO:0006310">
    <property type="term" value="P:DNA recombination"/>
    <property type="evidence" value="ECO:0007669"/>
    <property type="project" value="UniProtKB-UniRule"/>
</dbReference>
<feature type="binding site" evidence="9">
    <location>
        <position position="62"/>
    </location>
    <ligand>
        <name>ATP</name>
        <dbReference type="ChEBI" id="CHEBI:30616"/>
    </ligand>
</feature>
<accession>S9QQ52</accession>
<dbReference type="GO" id="GO:0005524">
    <property type="term" value="F:ATP binding"/>
    <property type="evidence" value="ECO:0007669"/>
    <property type="project" value="UniProtKB-UniRule"/>
</dbReference>
<keyword evidence="11" id="KW-0347">Helicase</keyword>
<dbReference type="GO" id="GO:0005737">
    <property type="term" value="C:cytoplasm"/>
    <property type="evidence" value="ECO:0007669"/>
    <property type="project" value="UniProtKB-SubCell"/>
</dbReference>
<evidence type="ECO:0000313" key="12">
    <source>
        <dbReference type="Proteomes" id="UP000015347"/>
    </source>
</evidence>
<feature type="binding site" evidence="9">
    <location>
        <position position="215"/>
    </location>
    <ligand>
        <name>ATP</name>
        <dbReference type="ChEBI" id="CHEBI:30616"/>
    </ligand>
</feature>
<keyword evidence="8 9" id="KW-0234">DNA repair</keyword>
<keyword evidence="12" id="KW-1185">Reference proteome</keyword>
<dbReference type="GO" id="GO:0009378">
    <property type="term" value="F:four-way junction helicase activity"/>
    <property type="evidence" value="ECO:0007669"/>
    <property type="project" value="InterPro"/>
</dbReference>
<dbReference type="AlphaFoldDB" id="S9QQ52"/>
<dbReference type="Gene3D" id="1.10.8.60">
    <property type="match status" value="1"/>
</dbReference>
<feature type="binding site" evidence="9">
    <location>
        <position position="17"/>
    </location>
    <ligand>
        <name>ATP</name>
        <dbReference type="ChEBI" id="CHEBI:30616"/>
    </ligand>
</feature>
<comment type="similarity">
    <text evidence="9">Belongs to the RuvB family.</text>
</comment>